<dbReference type="GO" id="GO:0016301">
    <property type="term" value="F:kinase activity"/>
    <property type="evidence" value="ECO:0007669"/>
    <property type="project" value="UniProtKB-KW"/>
</dbReference>
<evidence type="ECO:0000313" key="1">
    <source>
        <dbReference type="EMBL" id="QRZ13672.1"/>
    </source>
</evidence>
<protein>
    <submittedName>
        <fullName evidence="1">Gamma-glutamyl kinase</fullName>
    </submittedName>
</protein>
<dbReference type="InterPro" id="IPR027417">
    <property type="entry name" value="P-loop_NTPase"/>
</dbReference>
<name>A0ABX7JHF8_9RHOB</name>
<accession>A0ABX7JHF8</accession>
<dbReference type="SUPFAM" id="SSF52540">
    <property type="entry name" value="P-loop containing nucleoside triphosphate hydrolases"/>
    <property type="match status" value="1"/>
</dbReference>
<dbReference type="RefSeq" id="WP_205294656.1">
    <property type="nucleotide sequence ID" value="NZ_CP070368.1"/>
</dbReference>
<dbReference type="EMBL" id="CP070368">
    <property type="protein sequence ID" value="QRZ13672.1"/>
    <property type="molecule type" value="Genomic_DNA"/>
</dbReference>
<gene>
    <name evidence="1" type="ORF">JWJ88_03125</name>
</gene>
<organism evidence="1 2">
    <name type="scientific">Paracoccus methylovorus</name>
    <dbReference type="NCBI Taxonomy" id="2812658"/>
    <lineage>
        <taxon>Bacteria</taxon>
        <taxon>Pseudomonadati</taxon>
        <taxon>Pseudomonadota</taxon>
        <taxon>Alphaproteobacteria</taxon>
        <taxon>Rhodobacterales</taxon>
        <taxon>Paracoccaceae</taxon>
        <taxon>Paracoccus</taxon>
    </lineage>
</organism>
<keyword evidence="1" id="KW-0418">Kinase</keyword>
<dbReference type="Proteomes" id="UP000663629">
    <property type="component" value="Chromosome 1"/>
</dbReference>
<dbReference type="Gene3D" id="3.40.50.300">
    <property type="entry name" value="P-loop containing nucleotide triphosphate hydrolases"/>
    <property type="match status" value="1"/>
</dbReference>
<sequence length="201" mass="23078">MLIFLQPRIVLLSVPKTGTTALEQALAAQAEIAFRTRPEIKHLNLRQYLNRIRPLLTPLGEPKFETVAVIREPLDWLRSWYRFRTRDDLIGHPNSTAKVSFECFVQDYLRPGRRPAYARIGRQSEFLTDNDGKIAVDHVFRYEAMPALTEFLADRLGTPIKLRRSNISPAAHTDLPPQAEARLREALTTDYDIWQAARQAA</sequence>
<keyword evidence="2" id="KW-1185">Reference proteome</keyword>
<proteinExistence type="predicted"/>
<keyword evidence="1" id="KW-0808">Transferase</keyword>
<evidence type="ECO:0000313" key="2">
    <source>
        <dbReference type="Proteomes" id="UP000663629"/>
    </source>
</evidence>
<reference evidence="1 2" key="1">
    <citation type="submission" date="2021-02" db="EMBL/GenBank/DDBJ databases">
        <title>Paracoccus methylovroum sp.nov., a new methanol and methylamine utilizing methylotrophic denitrifer.</title>
        <authorList>
            <person name="Timsy T."/>
            <person name="Behrendt U."/>
            <person name="Ulrich A."/>
            <person name="Spanner T."/>
            <person name="Foesel B.U."/>
            <person name="Horn M.A."/>
            <person name="Kolb S."/>
        </authorList>
    </citation>
    <scope>NUCLEOTIDE SEQUENCE [LARGE SCALE GENOMIC DNA]</scope>
    <source>
        <strain evidence="1 2">H4-D09</strain>
    </source>
</reference>